<gene>
    <name evidence="1" type="ORF">FJ693_15160</name>
</gene>
<reference evidence="1 2" key="1">
    <citation type="submission" date="2019-07" db="EMBL/GenBank/DDBJ databases">
        <title>Georgenia wutianyii sp. nov. and Georgenia *** sp. nov. isolated from plateau pika (Ochotona curzoniae) in the Qinghai-Tibet plateau of China.</title>
        <authorList>
            <person name="Tian Z."/>
        </authorList>
    </citation>
    <scope>NUCLEOTIDE SEQUENCE [LARGE SCALE GENOMIC DNA]</scope>
    <source>
        <strain evidence="1 2">Z446</strain>
    </source>
</reference>
<dbReference type="RefSeq" id="WP_143419312.1">
    <property type="nucleotide sequence ID" value="NZ_VJXR01000056.1"/>
</dbReference>
<dbReference type="EMBL" id="VJXR01000056">
    <property type="protein sequence ID" value="TRW44040.1"/>
    <property type="molecule type" value="Genomic_DNA"/>
</dbReference>
<proteinExistence type="predicted"/>
<sequence length="207" mass="21781">MTGGLGDWEPAPAPADETVGAFARQVAQAAGDRAEAWAAVGQVLTMDEAAITALRAGGPSAAWRAGARWLGDDAGMFWADLITLDAFARGAGRRQPAADAASLGRDHAAIVAPALDVVAYVREVAELCRQEAAAWGAGDMAQGKALRVREREVIDAELVPVLPELGARLAREAEVKVWQTLGRLVLAWLSVESGKDYQRAVLGDNGR</sequence>
<keyword evidence="2" id="KW-1185">Reference proteome</keyword>
<dbReference type="AlphaFoldDB" id="A0A552WMS6"/>
<evidence type="ECO:0000313" key="2">
    <source>
        <dbReference type="Proteomes" id="UP000318693"/>
    </source>
</evidence>
<organism evidence="1 2">
    <name type="scientific">Georgenia yuyongxinii</name>
    <dbReference type="NCBI Taxonomy" id="2589797"/>
    <lineage>
        <taxon>Bacteria</taxon>
        <taxon>Bacillati</taxon>
        <taxon>Actinomycetota</taxon>
        <taxon>Actinomycetes</taxon>
        <taxon>Micrococcales</taxon>
        <taxon>Bogoriellaceae</taxon>
        <taxon>Georgenia</taxon>
    </lineage>
</organism>
<dbReference type="Proteomes" id="UP000318693">
    <property type="component" value="Unassembled WGS sequence"/>
</dbReference>
<comment type="caution">
    <text evidence="1">The sequence shown here is derived from an EMBL/GenBank/DDBJ whole genome shotgun (WGS) entry which is preliminary data.</text>
</comment>
<accession>A0A552WMS6</accession>
<name>A0A552WMS6_9MICO</name>
<protein>
    <submittedName>
        <fullName evidence="1">Uncharacterized protein</fullName>
    </submittedName>
</protein>
<evidence type="ECO:0000313" key="1">
    <source>
        <dbReference type="EMBL" id="TRW44040.1"/>
    </source>
</evidence>